<dbReference type="Pfam" id="PF07859">
    <property type="entry name" value="Abhydrolase_3"/>
    <property type="match status" value="1"/>
</dbReference>
<evidence type="ECO:0000256" key="1">
    <source>
        <dbReference type="ARBA" id="ARBA00022801"/>
    </source>
</evidence>
<evidence type="ECO:0000259" key="2">
    <source>
        <dbReference type="Pfam" id="PF07859"/>
    </source>
</evidence>
<dbReference type="Gene3D" id="3.40.50.1820">
    <property type="entry name" value="alpha/beta hydrolase"/>
    <property type="match status" value="1"/>
</dbReference>
<dbReference type="Proteomes" id="UP000574317">
    <property type="component" value="Unassembled WGS sequence"/>
</dbReference>
<evidence type="ECO:0000313" key="4">
    <source>
        <dbReference type="Proteomes" id="UP000574317"/>
    </source>
</evidence>
<dbReference type="PANTHER" id="PTHR48081">
    <property type="entry name" value="AB HYDROLASE SUPERFAMILY PROTEIN C4A8.06C"/>
    <property type="match status" value="1"/>
</dbReference>
<name>A0A8H5IUS5_9HYPO</name>
<gene>
    <name evidence="3" type="ORF">FNAPI_9980</name>
</gene>
<dbReference type="InterPro" id="IPR050300">
    <property type="entry name" value="GDXG_lipolytic_enzyme"/>
</dbReference>
<proteinExistence type="predicted"/>
<sequence>MEPGIAVVADPNFPLGQVTTRGFFAKTSNGLNILLRWYSPGHKSPSPAVIYTHGGGMILGSVKAYDKVVAVYVARTGVPFLAVDYRLAPEHPHSIPANDVYAALNWLVAHAEELGVDTSRIGIMGDSAGGGPAVAMALLARQEDGPRLAIIRQALDTFSKLEHYGQRDRLAGPAGLQ</sequence>
<dbReference type="PANTHER" id="PTHR48081:SF8">
    <property type="entry name" value="ALPHA_BETA HYDROLASE FOLD-3 DOMAIN-CONTAINING PROTEIN-RELATED"/>
    <property type="match status" value="1"/>
</dbReference>
<dbReference type="AlphaFoldDB" id="A0A8H5IUS5"/>
<dbReference type="InterPro" id="IPR029058">
    <property type="entry name" value="AB_hydrolase_fold"/>
</dbReference>
<protein>
    <submittedName>
        <fullName evidence="3">Lipase esterase</fullName>
    </submittedName>
</protein>
<accession>A0A8H5IUS5</accession>
<reference evidence="3 4" key="1">
    <citation type="submission" date="2020-05" db="EMBL/GenBank/DDBJ databases">
        <title>Identification and distribution of gene clusters putatively required for synthesis of sphingolipid metabolism inhibitors in phylogenetically diverse species of the filamentous fungus Fusarium.</title>
        <authorList>
            <person name="Kim H.-S."/>
            <person name="Busman M."/>
            <person name="Brown D.W."/>
            <person name="Divon H."/>
            <person name="Uhlig S."/>
            <person name="Proctor R.H."/>
        </authorList>
    </citation>
    <scope>NUCLEOTIDE SEQUENCE [LARGE SCALE GENOMIC DNA]</scope>
    <source>
        <strain evidence="3 4">NRRL 25196</strain>
    </source>
</reference>
<dbReference type="EMBL" id="JAAOAO010000422">
    <property type="protein sequence ID" value="KAF5542403.1"/>
    <property type="molecule type" value="Genomic_DNA"/>
</dbReference>
<comment type="caution">
    <text evidence="3">The sequence shown here is derived from an EMBL/GenBank/DDBJ whole genome shotgun (WGS) entry which is preliminary data.</text>
</comment>
<dbReference type="SUPFAM" id="SSF53474">
    <property type="entry name" value="alpha/beta-Hydrolases"/>
    <property type="match status" value="1"/>
</dbReference>
<dbReference type="GO" id="GO:0016787">
    <property type="term" value="F:hydrolase activity"/>
    <property type="evidence" value="ECO:0007669"/>
    <property type="project" value="UniProtKB-KW"/>
</dbReference>
<dbReference type="InterPro" id="IPR013094">
    <property type="entry name" value="AB_hydrolase_3"/>
</dbReference>
<evidence type="ECO:0000313" key="3">
    <source>
        <dbReference type="EMBL" id="KAF5542403.1"/>
    </source>
</evidence>
<keyword evidence="4" id="KW-1185">Reference proteome</keyword>
<keyword evidence="1" id="KW-0378">Hydrolase</keyword>
<organism evidence="3 4">
    <name type="scientific">Fusarium napiforme</name>
    <dbReference type="NCBI Taxonomy" id="42672"/>
    <lineage>
        <taxon>Eukaryota</taxon>
        <taxon>Fungi</taxon>
        <taxon>Dikarya</taxon>
        <taxon>Ascomycota</taxon>
        <taxon>Pezizomycotina</taxon>
        <taxon>Sordariomycetes</taxon>
        <taxon>Hypocreomycetidae</taxon>
        <taxon>Hypocreales</taxon>
        <taxon>Nectriaceae</taxon>
        <taxon>Fusarium</taxon>
        <taxon>Fusarium fujikuroi species complex</taxon>
    </lineage>
</organism>
<feature type="domain" description="Alpha/beta hydrolase fold-3" evidence="2">
    <location>
        <begin position="49"/>
        <end position="149"/>
    </location>
</feature>